<gene>
    <name evidence="1" type="ORF">ACIA8P_12290</name>
</gene>
<keyword evidence="2" id="KW-1185">Reference proteome</keyword>
<name>A0ABW7XZA5_STRCE</name>
<sequence>MTTLQLHPRTAAAVRAAGLVDVPAVVRLFAPAPGADSPVVDWERTQRAMRLMLAHHALEAGQVWVAERADGTLLAVAVWLPPGTGTRPPDPNLSSILSREHADCLPQHPVLPTALEAAGVVEPYWTVVTVCAPDGTEAADPALLSELLAPGLRVVDAEDATAVAITVRHTDRLRPFGFRRPRQVPVAPGASIWLTTRHRLDGSDG</sequence>
<evidence type="ECO:0000313" key="1">
    <source>
        <dbReference type="EMBL" id="MFI5675434.1"/>
    </source>
</evidence>
<evidence type="ECO:0000313" key="2">
    <source>
        <dbReference type="Proteomes" id="UP001612415"/>
    </source>
</evidence>
<reference evidence="1 2" key="1">
    <citation type="submission" date="2024-10" db="EMBL/GenBank/DDBJ databases">
        <title>The Natural Products Discovery Center: Release of the First 8490 Sequenced Strains for Exploring Actinobacteria Biosynthetic Diversity.</title>
        <authorList>
            <person name="Kalkreuter E."/>
            <person name="Kautsar S.A."/>
            <person name="Yang D."/>
            <person name="Bader C.D."/>
            <person name="Teijaro C.N."/>
            <person name="Fluegel L."/>
            <person name="Davis C.M."/>
            <person name="Simpson J.R."/>
            <person name="Lauterbach L."/>
            <person name="Steele A.D."/>
            <person name="Gui C."/>
            <person name="Meng S."/>
            <person name="Li G."/>
            <person name="Viehrig K."/>
            <person name="Ye F."/>
            <person name="Su P."/>
            <person name="Kiefer A.F."/>
            <person name="Nichols A."/>
            <person name="Cepeda A.J."/>
            <person name="Yan W."/>
            <person name="Fan B."/>
            <person name="Jiang Y."/>
            <person name="Adhikari A."/>
            <person name="Zheng C.-J."/>
            <person name="Schuster L."/>
            <person name="Cowan T.M."/>
            <person name="Smanski M.J."/>
            <person name="Chevrette M.G."/>
            <person name="De Carvalho L.P.S."/>
            <person name="Shen B."/>
        </authorList>
    </citation>
    <scope>NUCLEOTIDE SEQUENCE [LARGE SCALE GENOMIC DNA]</scope>
    <source>
        <strain evidence="1 2">NPDC051599</strain>
    </source>
</reference>
<dbReference type="RefSeq" id="WP_398656242.1">
    <property type="nucleotide sequence ID" value="NZ_JBITDC010000004.1"/>
</dbReference>
<proteinExistence type="predicted"/>
<protein>
    <recommendedName>
        <fullName evidence="3">GNAT family N-acetyltransferase</fullName>
    </recommendedName>
</protein>
<comment type="caution">
    <text evidence="1">The sequence shown here is derived from an EMBL/GenBank/DDBJ whole genome shotgun (WGS) entry which is preliminary data.</text>
</comment>
<dbReference type="EMBL" id="JBITDC010000004">
    <property type="protein sequence ID" value="MFI5675434.1"/>
    <property type="molecule type" value="Genomic_DNA"/>
</dbReference>
<evidence type="ECO:0008006" key="3">
    <source>
        <dbReference type="Google" id="ProtNLM"/>
    </source>
</evidence>
<dbReference type="Proteomes" id="UP001612415">
    <property type="component" value="Unassembled WGS sequence"/>
</dbReference>
<organism evidence="1 2">
    <name type="scientific">Streptomyces cellulosae</name>
    <dbReference type="NCBI Taxonomy" id="1968"/>
    <lineage>
        <taxon>Bacteria</taxon>
        <taxon>Bacillati</taxon>
        <taxon>Actinomycetota</taxon>
        <taxon>Actinomycetes</taxon>
        <taxon>Kitasatosporales</taxon>
        <taxon>Streptomycetaceae</taxon>
        <taxon>Streptomyces</taxon>
    </lineage>
</organism>
<dbReference type="Gene3D" id="3.40.630.30">
    <property type="match status" value="1"/>
</dbReference>
<accession>A0ABW7XZA5</accession>